<keyword evidence="5" id="KW-1185">Reference proteome</keyword>
<keyword evidence="1" id="KW-0732">Signal</keyword>
<dbReference type="OrthoDB" id="1737460at2759"/>
<comment type="caution">
    <text evidence="4">The sequence shown here is derived from an EMBL/GenBank/DDBJ whole genome shotgun (WGS) entry which is preliminary data.</text>
</comment>
<dbReference type="EMBL" id="CACSLK010030184">
    <property type="protein sequence ID" value="CAA0836046.1"/>
    <property type="molecule type" value="Genomic_DNA"/>
</dbReference>
<dbReference type="InterPro" id="IPR012946">
    <property type="entry name" value="X8"/>
</dbReference>
<gene>
    <name evidence="4" type="ORF">SHERM_03176</name>
</gene>
<reference evidence="4" key="1">
    <citation type="submission" date="2019-12" db="EMBL/GenBank/DDBJ databases">
        <authorList>
            <person name="Scholes J."/>
        </authorList>
    </citation>
    <scope>NUCLEOTIDE SEQUENCE</scope>
</reference>
<dbReference type="InterPro" id="IPR044788">
    <property type="entry name" value="X8_dom_prot"/>
</dbReference>
<dbReference type="Proteomes" id="UP001153555">
    <property type="component" value="Unassembled WGS sequence"/>
</dbReference>
<name>A0A9N7NTZ4_STRHE</name>
<dbReference type="PANTHER" id="PTHR31044:SF25">
    <property type="entry name" value="PLASMODESMATA CALLOSE-BINDING PROTEIN 3"/>
    <property type="match status" value="1"/>
</dbReference>
<evidence type="ECO:0000259" key="3">
    <source>
        <dbReference type="SMART" id="SM00768"/>
    </source>
</evidence>
<dbReference type="Pfam" id="PF07983">
    <property type="entry name" value="X8"/>
    <property type="match status" value="1"/>
</dbReference>
<organism evidence="4 5">
    <name type="scientific">Striga hermonthica</name>
    <name type="common">Purple witchweed</name>
    <name type="synonym">Buchnera hermonthica</name>
    <dbReference type="NCBI Taxonomy" id="68872"/>
    <lineage>
        <taxon>Eukaryota</taxon>
        <taxon>Viridiplantae</taxon>
        <taxon>Streptophyta</taxon>
        <taxon>Embryophyta</taxon>
        <taxon>Tracheophyta</taxon>
        <taxon>Spermatophyta</taxon>
        <taxon>Magnoliopsida</taxon>
        <taxon>eudicotyledons</taxon>
        <taxon>Gunneridae</taxon>
        <taxon>Pentapetalae</taxon>
        <taxon>asterids</taxon>
        <taxon>lamiids</taxon>
        <taxon>Lamiales</taxon>
        <taxon>Orobanchaceae</taxon>
        <taxon>Buchnereae</taxon>
        <taxon>Striga</taxon>
    </lineage>
</organism>
<feature type="region of interest" description="Disordered" evidence="2">
    <location>
        <begin position="59"/>
        <end position="78"/>
    </location>
</feature>
<feature type="domain" description="X8" evidence="3">
    <location>
        <begin position="2"/>
        <end position="50"/>
    </location>
</feature>
<dbReference type="AlphaFoldDB" id="A0A9N7NTZ4"/>
<dbReference type="Gene3D" id="1.20.58.1040">
    <property type="match status" value="1"/>
</dbReference>
<evidence type="ECO:0000313" key="5">
    <source>
        <dbReference type="Proteomes" id="UP001153555"/>
    </source>
</evidence>
<sequence length="129" mass="13245">MFKKPNTVLEHCNYAVNSYFQKNPQQATACDFAGVATITNTDPSKNTCKYPLAGSSTSTTMTPPTTGMGTGTGTSTGTGPFVTPSTGGSITGTTGMGPTTDLSDGGARLTRTILLCSSIGLVFASLVFW</sequence>
<accession>A0A9N7NTZ4</accession>
<evidence type="ECO:0000256" key="2">
    <source>
        <dbReference type="SAM" id="MobiDB-lite"/>
    </source>
</evidence>
<dbReference type="PANTHER" id="PTHR31044">
    <property type="entry name" value="BETA-1,3 GLUCANASE"/>
    <property type="match status" value="1"/>
</dbReference>
<evidence type="ECO:0000313" key="4">
    <source>
        <dbReference type="EMBL" id="CAA0836046.1"/>
    </source>
</evidence>
<dbReference type="GO" id="GO:0009506">
    <property type="term" value="C:plasmodesma"/>
    <property type="evidence" value="ECO:0007669"/>
    <property type="project" value="UniProtKB-ARBA"/>
</dbReference>
<evidence type="ECO:0000256" key="1">
    <source>
        <dbReference type="ARBA" id="ARBA00022729"/>
    </source>
</evidence>
<proteinExistence type="predicted"/>
<protein>
    <submittedName>
        <fullName evidence="4">PLASMODESMATA CALLOSE-BINDING PROTEIN 3</fullName>
    </submittedName>
</protein>
<dbReference type="SMART" id="SM00768">
    <property type="entry name" value="X8"/>
    <property type="match status" value="1"/>
</dbReference>